<accession>A0A922SBD6</accession>
<proteinExistence type="predicted"/>
<evidence type="ECO:0008006" key="4">
    <source>
        <dbReference type="Google" id="ProtNLM"/>
    </source>
</evidence>
<dbReference type="Proteomes" id="UP000814243">
    <property type="component" value="Unassembled WGS sequence"/>
</dbReference>
<dbReference type="EMBL" id="JACEFF010000758">
    <property type="protein sequence ID" value="KAH9631532.1"/>
    <property type="molecule type" value="Genomic_DNA"/>
</dbReference>
<evidence type="ECO:0000256" key="1">
    <source>
        <dbReference type="SAM" id="MobiDB-lite"/>
    </source>
</evidence>
<reference evidence="2" key="1">
    <citation type="journal article" date="2021" name="G3 (Bethesda)">
        <title>Genome and transcriptome analysis of the beet armyworm Spodoptera exigua reveals targets for pest control. .</title>
        <authorList>
            <person name="Simon S."/>
            <person name="Breeschoten T."/>
            <person name="Jansen H.J."/>
            <person name="Dirks R.P."/>
            <person name="Schranz M.E."/>
            <person name="Ros V.I.D."/>
        </authorList>
    </citation>
    <scope>NUCLEOTIDE SEQUENCE</scope>
    <source>
        <strain evidence="2">TB_SE_WUR_2020</strain>
    </source>
</reference>
<protein>
    <recommendedName>
        <fullName evidence="4">DH domain-containing protein</fullName>
    </recommendedName>
</protein>
<dbReference type="InterPro" id="IPR035899">
    <property type="entry name" value="DBL_dom_sf"/>
</dbReference>
<evidence type="ECO:0000313" key="2">
    <source>
        <dbReference type="EMBL" id="KAH9631532.1"/>
    </source>
</evidence>
<dbReference type="Gene3D" id="1.20.900.10">
    <property type="entry name" value="Dbl homology (DH) domain"/>
    <property type="match status" value="1"/>
</dbReference>
<name>A0A922SBD6_SPOEX</name>
<gene>
    <name evidence="2" type="ORF">HF086_004693</name>
</gene>
<comment type="caution">
    <text evidence="2">The sequence shown here is derived from an EMBL/GenBank/DDBJ whole genome shotgun (WGS) entry which is preliminary data.</text>
</comment>
<sequence>MTSSAPTARSHSVVTNNIVPTKVDMGFSRVPTSPTPTVAVEIRSSSPLRQPRVKSYHMGWAQVVEELSWKLNGMETSGGSESSGGEDADARQARRGHVLAELLQTERVYVQELGSILTVSIRPYSTYIKLQMQPVNVIGNDPHLRSK</sequence>
<feature type="region of interest" description="Disordered" evidence="1">
    <location>
        <begin position="73"/>
        <end position="92"/>
    </location>
</feature>
<dbReference type="SUPFAM" id="SSF48065">
    <property type="entry name" value="DBL homology domain (DH-domain)"/>
    <property type="match status" value="1"/>
</dbReference>
<dbReference type="AlphaFoldDB" id="A0A922SBD6"/>
<evidence type="ECO:0000313" key="3">
    <source>
        <dbReference type="Proteomes" id="UP000814243"/>
    </source>
</evidence>
<organism evidence="2 3">
    <name type="scientific">Spodoptera exigua</name>
    <name type="common">Beet armyworm</name>
    <name type="synonym">Noctua fulgens</name>
    <dbReference type="NCBI Taxonomy" id="7107"/>
    <lineage>
        <taxon>Eukaryota</taxon>
        <taxon>Metazoa</taxon>
        <taxon>Ecdysozoa</taxon>
        <taxon>Arthropoda</taxon>
        <taxon>Hexapoda</taxon>
        <taxon>Insecta</taxon>
        <taxon>Pterygota</taxon>
        <taxon>Neoptera</taxon>
        <taxon>Endopterygota</taxon>
        <taxon>Lepidoptera</taxon>
        <taxon>Glossata</taxon>
        <taxon>Ditrysia</taxon>
        <taxon>Noctuoidea</taxon>
        <taxon>Noctuidae</taxon>
        <taxon>Amphipyrinae</taxon>
        <taxon>Spodoptera</taxon>
    </lineage>
</organism>